<accession>A0A1M7Y8M9</accession>
<protein>
    <submittedName>
        <fullName evidence="1">Uncharacterized protein</fullName>
    </submittedName>
</protein>
<dbReference type="RefSeq" id="WP_073613885.1">
    <property type="nucleotide sequence ID" value="NZ_FRFE01000012.1"/>
</dbReference>
<name>A0A1M7Y8M9_9BACT</name>
<gene>
    <name evidence="1" type="ORF">SAMN02745220_02594</name>
</gene>
<evidence type="ECO:0000313" key="1">
    <source>
        <dbReference type="EMBL" id="SHO48993.1"/>
    </source>
</evidence>
<reference evidence="1 2" key="1">
    <citation type="submission" date="2016-12" db="EMBL/GenBank/DDBJ databases">
        <authorList>
            <person name="Song W.-J."/>
            <person name="Kurnit D.M."/>
        </authorList>
    </citation>
    <scope>NUCLEOTIDE SEQUENCE [LARGE SCALE GENOMIC DNA]</scope>
    <source>
        <strain evidence="1 2">DSM 18488</strain>
    </source>
</reference>
<organism evidence="1 2">
    <name type="scientific">Desulfopila aestuarii DSM 18488</name>
    <dbReference type="NCBI Taxonomy" id="1121416"/>
    <lineage>
        <taxon>Bacteria</taxon>
        <taxon>Pseudomonadati</taxon>
        <taxon>Thermodesulfobacteriota</taxon>
        <taxon>Desulfobulbia</taxon>
        <taxon>Desulfobulbales</taxon>
        <taxon>Desulfocapsaceae</taxon>
        <taxon>Desulfopila</taxon>
    </lineage>
</organism>
<sequence length="80" mass="8946">MNLQTYTNEVLMLLADNARNNTSPTVVGSEIIADRLAMSLPETKQILKVLDGFGFIMNDIDGQYSLITHKGLQWLNQAYS</sequence>
<dbReference type="EMBL" id="FRFE01000012">
    <property type="protein sequence ID" value="SHO48993.1"/>
    <property type="molecule type" value="Genomic_DNA"/>
</dbReference>
<proteinExistence type="predicted"/>
<evidence type="ECO:0000313" key="2">
    <source>
        <dbReference type="Proteomes" id="UP000184603"/>
    </source>
</evidence>
<dbReference type="AlphaFoldDB" id="A0A1M7Y8M9"/>
<keyword evidence="2" id="KW-1185">Reference proteome</keyword>
<dbReference type="Proteomes" id="UP000184603">
    <property type="component" value="Unassembled WGS sequence"/>
</dbReference>